<keyword evidence="1" id="KW-0812">Transmembrane</keyword>
<dbReference type="EMBL" id="CAJPWZ010002866">
    <property type="protein sequence ID" value="CAG2246423.1"/>
    <property type="molecule type" value="Genomic_DNA"/>
</dbReference>
<feature type="transmembrane region" description="Helical" evidence="1">
    <location>
        <begin position="53"/>
        <end position="71"/>
    </location>
</feature>
<dbReference type="Proteomes" id="UP000683360">
    <property type="component" value="Unassembled WGS sequence"/>
</dbReference>
<sequence length="207" mass="23106">MGELLRAVVNKILNVLTVMCIVSLSISIVMLVVSLDPGVKWNEYTTDVWGLPAYYFSTLFSSLDVAIYAGVKNSKPCDSVYMPLLNPHHDGYLSLIATEEYIKGIPRGISVAASTYYFVEKEDMQIGYNLAKYAVLTMTGCGLVVADIALYIPFGEGKWVWQKKTNFIQDTGKPLQEGCRKSTNKNIPKQSVTNKRNIVSVKEFRSK</sequence>
<dbReference type="AlphaFoldDB" id="A0A8S3UM73"/>
<feature type="transmembrane region" description="Helical" evidence="1">
    <location>
        <begin position="12"/>
        <end position="33"/>
    </location>
</feature>
<evidence type="ECO:0000313" key="2">
    <source>
        <dbReference type="EMBL" id="CAG2246423.1"/>
    </source>
</evidence>
<evidence type="ECO:0000313" key="3">
    <source>
        <dbReference type="Proteomes" id="UP000683360"/>
    </source>
</evidence>
<proteinExistence type="predicted"/>
<name>A0A8S3UM73_MYTED</name>
<evidence type="ECO:0000256" key="1">
    <source>
        <dbReference type="SAM" id="Phobius"/>
    </source>
</evidence>
<keyword evidence="1" id="KW-0472">Membrane</keyword>
<keyword evidence="1" id="KW-1133">Transmembrane helix</keyword>
<reference evidence="2" key="1">
    <citation type="submission" date="2021-03" db="EMBL/GenBank/DDBJ databases">
        <authorList>
            <person name="Bekaert M."/>
        </authorList>
    </citation>
    <scope>NUCLEOTIDE SEQUENCE</scope>
</reference>
<organism evidence="2 3">
    <name type="scientific">Mytilus edulis</name>
    <name type="common">Blue mussel</name>
    <dbReference type="NCBI Taxonomy" id="6550"/>
    <lineage>
        <taxon>Eukaryota</taxon>
        <taxon>Metazoa</taxon>
        <taxon>Spiralia</taxon>
        <taxon>Lophotrochozoa</taxon>
        <taxon>Mollusca</taxon>
        <taxon>Bivalvia</taxon>
        <taxon>Autobranchia</taxon>
        <taxon>Pteriomorphia</taxon>
        <taxon>Mytilida</taxon>
        <taxon>Mytiloidea</taxon>
        <taxon>Mytilidae</taxon>
        <taxon>Mytilinae</taxon>
        <taxon>Mytilus</taxon>
    </lineage>
</organism>
<gene>
    <name evidence="2" type="ORF">MEDL_58408</name>
</gene>
<protein>
    <submittedName>
        <fullName evidence="2">Uncharacterized protein</fullName>
    </submittedName>
</protein>
<accession>A0A8S3UM73</accession>
<keyword evidence="3" id="KW-1185">Reference proteome</keyword>
<feature type="transmembrane region" description="Helical" evidence="1">
    <location>
        <begin position="133"/>
        <end position="154"/>
    </location>
</feature>
<comment type="caution">
    <text evidence="2">The sequence shown here is derived from an EMBL/GenBank/DDBJ whole genome shotgun (WGS) entry which is preliminary data.</text>
</comment>